<feature type="signal peptide" evidence="2">
    <location>
        <begin position="1"/>
        <end position="27"/>
    </location>
</feature>
<evidence type="ECO:0000256" key="1">
    <source>
        <dbReference type="SAM" id="MobiDB-lite"/>
    </source>
</evidence>
<dbReference type="InterPro" id="IPR011050">
    <property type="entry name" value="Pectin_lyase_fold/virulence"/>
</dbReference>
<name>A0ABV8NMW8_9SPHI</name>
<organism evidence="3 4">
    <name type="scientific">Pedobacter jamesrossensis</name>
    <dbReference type="NCBI Taxonomy" id="1908238"/>
    <lineage>
        <taxon>Bacteria</taxon>
        <taxon>Pseudomonadati</taxon>
        <taxon>Bacteroidota</taxon>
        <taxon>Sphingobacteriia</taxon>
        <taxon>Sphingobacteriales</taxon>
        <taxon>Sphingobacteriaceae</taxon>
        <taxon>Pedobacter</taxon>
    </lineage>
</organism>
<sequence>MKRFQKMQFIVFVLIILFAACKKNNTAADQTTETPVSTTPPTTSNPIAVTPSYEIGTGSGNLTIDGKSLDLTKIKLIKVKAGTYKTITVLNIAGTVDQPVLIKNNGQVNISESLITDNISNLQITGDYTAGITYGFSFTNIGYRAISLHGKMSGLTLKNMSFKNVNDYTISGDSGNDNNLKYAGTAATRTEGFKILNCLFDNAGAITFGGNLNKDSGEDSGFFKDVEIAYNTFQNTNVGSLCSFTNVQDYNIHHNVVNNVNPSNNNHNGIFSMQGNGKFHDNKCTNYQGNSIRMWLYSRGSTPATNEIYNNICFNTRKYGGFELQAFDRNMYPGKTTFANAKVYNNTVGQMNTSKDWEGQVLDLYNTGGTLEFYNNLGFNLFSSTKTVTNMINNMSDTKIIKEENNKYTTQSSAISDLTGFVSLLTGIGASLSL</sequence>
<comment type="caution">
    <text evidence="3">The sequence shown here is derived from an EMBL/GenBank/DDBJ whole genome shotgun (WGS) entry which is preliminary data.</text>
</comment>
<feature type="chain" id="PRO_5045141671" description="Right handed beta helix region" evidence="2">
    <location>
        <begin position="28"/>
        <end position="434"/>
    </location>
</feature>
<gene>
    <name evidence="3" type="ORF">ACFOUY_13950</name>
</gene>
<evidence type="ECO:0000313" key="3">
    <source>
        <dbReference type="EMBL" id="MFC4197804.1"/>
    </source>
</evidence>
<dbReference type="EMBL" id="JBHSBY010000128">
    <property type="protein sequence ID" value="MFC4197804.1"/>
    <property type="molecule type" value="Genomic_DNA"/>
</dbReference>
<dbReference type="InterPro" id="IPR012334">
    <property type="entry name" value="Pectin_lyas_fold"/>
</dbReference>
<keyword evidence="2" id="KW-0732">Signal</keyword>
<dbReference type="Proteomes" id="UP001595792">
    <property type="component" value="Unassembled WGS sequence"/>
</dbReference>
<dbReference type="PROSITE" id="PS51257">
    <property type="entry name" value="PROKAR_LIPOPROTEIN"/>
    <property type="match status" value="1"/>
</dbReference>
<evidence type="ECO:0000313" key="4">
    <source>
        <dbReference type="Proteomes" id="UP001595792"/>
    </source>
</evidence>
<evidence type="ECO:0008006" key="5">
    <source>
        <dbReference type="Google" id="ProtNLM"/>
    </source>
</evidence>
<reference evidence="4" key="1">
    <citation type="journal article" date="2019" name="Int. J. Syst. Evol. Microbiol.">
        <title>The Global Catalogue of Microorganisms (GCM) 10K type strain sequencing project: providing services to taxonomists for standard genome sequencing and annotation.</title>
        <authorList>
            <consortium name="The Broad Institute Genomics Platform"/>
            <consortium name="The Broad Institute Genome Sequencing Center for Infectious Disease"/>
            <person name="Wu L."/>
            <person name="Ma J."/>
        </authorList>
    </citation>
    <scope>NUCLEOTIDE SEQUENCE [LARGE SCALE GENOMIC DNA]</scope>
    <source>
        <strain evidence="4">CCM 8689</strain>
    </source>
</reference>
<evidence type="ECO:0000256" key="2">
    <source>
        <dbReference type="SAM" id="SignalP"/>
    </source>
</evidence>
<protein>
    <recommendedName>
        <fullName evidence="5">Right handed beta helix region</fullName>
    </recommendedName>
</protein>
<dbReference type="RefSeq" id="WP_378961445.1">
    <property type="nucleotide sequence ID" value="NZ_JBHRXC010000001.1"/>
</dbReference>
<feature type="region of interest" description="Disordered" evidence="1">
    <location>
        <begin position="29"/>
        <end position="48"/>
    </location>
</feature>
<feature type="compositionally biased region" description="Low complexity" evidence="1">
    <location>
        <begin position="31"/>
        <end position="46"/>
    </location>
</feature>
<proteinExistence type="predicted"/>
<dbReference type="SUPFAM" id="SSF51126">
    <property type="entry name" value="Pectin lyase-like"/>
    <property type="match status" value="1"/>
</dbReference>
<dbReference type="Gene3D" id="2.160.20.10">
    <property type="entry name" value="Single-stranded right-handed beta-helix, Pectin lyase-like"/>
    <property type="match status" value="1"/>
</dbReference>
<keyword evidence="4" id="KW-1185">Reference proteome</keyword>
<accession>A0ABV8NMW8</accession>